<dbReference type="EMBL" id="BGPR01000008">
    <property type="protein sequence ID" value="GBL75626.1"/>
    <property type="molecule type" value="Genomic_DNA"/>
</dbReference>
<proteinExistence type="predicted"/>
<name>A0A4Y2A8R6_ARAVE</name>
<dbReference type="OrthoDB" id="6757204at2759"/>
<evidence type="ECO:0000313" key="1">
    <source>
        <dbReference type="EMBL" id="GBL75626.1"/>
    </source>
</evidence>
<evidence type="ECO:0000313" key="2">
    <source>
        <dbReference type="Proteomes" id="UP000499080"/>
    </source>
</evidence>
<dbReference type="Proteomes" id="UP000499080">
    <property type="component" value="Unassembled WGS sequence"/>
</dbReference>
<organism evidence="1 2">
    <name type="scientific">Araneus ventricosus</name>
    <name type="common">Orbweaver spider</name>
    <name type="synonym">Epeira ventricosa</name>
    <dbReference type="NCBI Taxonomy" id="182803"/>
    <lineage>
        <taxon>Eukaryota</taxon>
        <taxon>Metazoa</taxon>
        <taxon>Ecdysozoa</taxon>
        <taxon>Arthropoda</taxon>
        <taxon>Chelicerata</taxon>
        <taxon>Arachnida</taxon>
        <taxon>Araneae</taxon>
        <taxon>Araneomorphae</taxon>
        <taxon>Entelegynae</taxon>
        <taxon>Araneoidea</taxon>
        <taxon>Araneidae</taxon>
        <taxon>Araneus</taxon>
    </lineage>
</organism>
<protein>
    <submittedName>
        <fullName evidence="1">Uncharacterized protein</fullName>
    </submittedName>
</protein>
<accession>A0A4Y2A8R6</accession>
<sequence>MCPDFTKPRNESKIQEIIRNEVSYDERTAIVDSSEYSNDFSPDCSAEGLKDLAGYIAHRCRKYDRSLAITSGQILVISSHEKTWIEVLSKRGLLVPTDEWCEQIKKIEQTFLEMHGSNYLSIERNVISNLCLALKEKFPSVSEEIIKIYSRTRTFIRLRWLNVTLITNKIQRGQLKRTKKWDASHCQSSKM</sequence>
<gene>
    <name evidence="1" type="ORF">AVEN_154943_1</name>
</gene>
<dbReference type="AlphaFoldDB" id="A0A4Y2A8R6"/>
<keyword evidence="2" id="KW-1185">Reference proteome</keyword>
<comment type="caution">
    <text evidence="1">The sequence shown here is derived from an EMBL/GenBank/DDBJ whole genome shotgun (WGS) entry which is preliminary data.</text>
</comment>
<reference evidence="1 2" key="1">
    <citation type="journal article" date="2019" name="Sci. Rep.">
        <title>Orb-weaving spider Araneus ventricosus genome elucidates the spidroin gene catalogue.</title>
        <authorList>
            <person name="Kono N."/>
            <person name="Nakamura H."/>
            <person name="Ohtoshi R."/>
            <person name="Moran D.A.P."/>
            <person name="Shinohara A."/>
            <person name="Yoshida Y."/>
            <person name="Fujiwara M."/>
            <person name="Mori M."/>
            <person name="Tomita M."/>
            <person name="Arakawa K."/>
        </authorList>
    </citation>
    <scope>NUCLEOTIDE SEQUENCE [LARGE SCALE GENOMIC DNA]</scope>
</reference>